<organism evidence="2 3">
    <name type="scientific">Penicillium canariense</name>
    <dbReference type="NCBI Taxonomy" id="189055"/>
    <lineage>
        <taxon>Eukaryota</taxon>
        <taxon>Fungi</taxon>
        <taxon>Dikarya</taxon>
        <taxon>Ascomycota</taxon>
        <taxon>Pezizomycotina</taxon>
        <taxon>Eurotiomycetes</taxon>
        <taxon>Eurotiomycetidae</taxon>
        <taxon>Eurotiales</taxon>
        <taxon>Aspergillaceae</taxon>
        <taxon>Penicillium</taxon>
    </lineage>
</organism>
<reference evidence="2" key="2">
    <citation type="journal article" date="2023" name="IMA Fungus">
        <title>Comparative genomic study of the Penicillium genus elucidates a diverse pangenome and 15 lateral gene transfer events.</title>
        <authorList>
            <person name="Petersen C."/>
            <person name="Sorensen T."/>
            <person name="Nielsen M.R."/>
            <person name="Sondergaard T.E."/>
            <person name="Sorensen J.L."/>
            <person name="Fitzpatrick D.A."/>
            <person name="Frisvad J.C."/>
            <person name="Nielsen K.L."/>
        </authorList>
    </citation>
    <scope>NUCLEOTIDE SEQUENCE</scope>
    <source>
        <strain evidence="2">IBT 26290</strain>
    </source>
</reference>
<keyword evidence="3" id="KW-1185">Reference proteome</keyword>
<dbReference type="PANTHER" id="PTHR35184:SF1">
    <property type="entry name" value="INTEGRAL MEMBRANE PROTEIN"/>
    <property type="match status" value="1"/>
</dbReference>
<dbReference type="OrthoDB" id="3357002at2759"/>
<proteinExistence type="predicted"/>
<feature type="transmembrane region" description="Helical" evidence="1">
    <location>
        <begin position="248"/>
        <end position="266"/>
    </location>
</feature>
<feature type="transmembrane region" description="Helical" evidence="1">
    <location>
        <begin position="20"/>
        <end position="42"/>
    </location>
</feature>
<accession>A0A9W9HXN0</accession>
<feature type="transmembrane region" description="Helical" evidence="1">
    <location>
        <begin position="172"/>
        <end position="192"/>
    </location>
</feature>
<reference evidence="2" key="1">
    <citation type="submission" date="2022-11" db="EMBL/GenBank/DDBJ databases">
        <authorList>
            <person name="Petersen C."/>
        </authorList>
    </citation>
    <scope>NUCLEOTIDE SEQUENCE</scope>
    <source>
        <strain evidence="2">IBT 26290</strain>
    </source>
</reference>
<protein>
    <submittedName>
        <fullName evidence="2">Uncharacterized protein</fullName>
    </submittedName>
</protein>
<dbReference type="EMBL" id="JAPQKN010000004">
    <property type="protein sequence ID" value="KAJ5159471.1"/>
    <property type="molecule type" value="Genomic_DNA"/>
</dbReference>
<feature type="transmembrane region" description="Helical" evidence="1">
    <location>
        <begin position="127"/>
        <end position="152"/>
    </location>
</feature>
<comment type="caution">
    <text evidence="2">The sequence shown here is derived from an EMBL/GenBank/DDBJ whole genome shotgun (WGS) entry which is preliminary data.</text>
</comment>
<keyword evidence="1" id="KW-1133">Transmembrane helix</keyword>
<dbReference type="Proteomes" id="UP001149163">
    <property type="component" value="Unassembled WGS sequence"/>
</dbReference>
<gene>
    <name evidence="2" type="ORF">N7482_006475</name>
</gene>
<dbReference type="RefSeq" id="XP_056541029.1">
    <property type="nucleotide sequence ID" value="XM_056688600.1"/>
</dbReference>
<sequence>MGGPYASTVAQLGGRPTVKLDVPLCSVFLAAFLGFGICHMVLFRRNLARGHKFIPSAVTFGFCMSRVVANAMRIAWACHPENVRIAIAAQIFVAAGVLLLFILNLLYAQRMLRAAFPAFGWARPVSYAFKALYVLVVITIIMLITVIIQLSYTLNANTHRIDRDIQLYGVTYFAIVSFLPLPIVSLVLLFAEEKHVASFGSGSWRIKAIIVFVAGTLLCLGASFRAGTAWMAPRPASSPPPYMHKTCFYVFDFGIDLAVVILFLFARVDKRFHVPNGSSKVRHYRGEVGFQKHVPLEQVQKDEAGRDIEKISSHQWLSAAG</sequence>
<dbReference type="GeneID" id="81427776"/>
<name>A0A9W9HXN0_9EURO</name>
<feature type="transmembrane region" description="Helical" evidence="1">
    <location>
        <begin position="54"/>
        <end position="75"/>
    </location>
</feature>
<dbReference type="InterPro" id="IPR021460">
    <property type="entry name" value="DUF3112"/>
</dbReference>
<feature type="transmembrane region" description="Helical" evidence="1">
    <location>
        <begin position="87"/>
        <end position="107"/>
    </location>
</feature>
<keyword evidence="1" id="KW-0812">Transmembrane</keyword>
<feature type="transmembrane region" description="Helical" evidence="1">
    <location>
        <begin position="204"/>
        <end position="228"/>
    </location>
</feature>
<dbReference type="Pfam" id="PF11309">
    <property type="entry name" value="DUF3112"/>
    <property type="match status" value="1"/>
</dbReference>
<evidence type="ECO:0000313" key="2">
    <source>
        <dbReference type="EMBL" id="KAJ5159471.1"/>
    </source>
</evidence>
<dbReference type="AlphaFoldDB" id="A0A9W9HXN0"/>
<evidence type="ECO:0000256" key="1">
    <source>
        <dbReference type="SAM" id="Phobius"/>
    </source>
</evidence>
<evidence type="ECO:0000313" key="3">
    <source>
        <dbReference type="Proteomes" id="UP001149163"/>
    </source>
</evidence>
<keyword evidence="1" id="KW-0472">Membrane</keyword>
<dbReference type="PANTHER" id="PTHR35184">
    <property type="entry name" value="YALI0C10208P"/>
    <property type="match status" value="1"/>
</dbReference>